<dbReference type="Proteomes" id="UP000571817">
    <property type="component" value="Unassembled WGS sequence"/>
</dbReference>
<sequence>MDNPSSLIFVAIVVVWAGWLLQHQIRRRQVLLTARTVETFSDAMRVLERRTPVTVDASDSHAAERTSLRAGTVIHGEHPVHDEPQLPAHHSNEVAMSADSPMTDKLHHVLDRARTVAGQRRTRGIAFLVAAGLLPLTLLLVVAGAVSWLAIVASLMLLGAVLLWLRAETVAEQRRAGHDAPAVRRTTPQSRPQQPRQAAQPVRRRRPVAERHDDETHVELIRWDDVPFDAQPAPVRAQQAPAARTNESVEVEKVATPTVDAPESPVPAASVTAQSAPDGTWSPVQVPKPTYTMKAKAPERAPAAPASYENVPVQELPFDGMALDPEVEELPSAFRAG</sequence>
<keyword evidence="2" id="KW-1133">Transmembrane helix</keyword>
<feature type="transmembrane region" description="Helical" evidence="2">
    <location>
        <begin position="124"/>
        <end position="142"/>
    </location>
</feature>
<organism evidence="3 4">
    <name type="scientific">Allobranchiibius huperziae</name>
    <dbReference type="NCBI Taxonomy" id="1874116"/>
    <lineage>
        <taxon>Bacteria</taxon>
        <taxon>Bacillati</taxon>
        <taxon>Actinomycetota</taxon>
        <taxon>Actinomycetes</taxon>
        <taxon>Micrococcales</taxon>
        <taxon>Dermacoccaceae</taxon>
        <taxon>Allobranchiibius</taxon>
    </lineage>
</organism>
<dbReference type="RefSeq" id="WP_179479068.1">
    <property type="nucleotide sequence ID" value="NZ_JACCFW010000001.1"/>
</dbReference>
<protein>
    <submittedName>
        <fullName evidence="3">Uncharacterized protein</fullName>
    </submittedName>
</protein>
<name>A0A853DCF1_9MICO</name>
<feature type="compositionally biased region" description="Low complexity" evidence="1">
    <location>
        <begin position="183"/>
        <end position="201"/>
    </location>
</feature>
<keyword evidence="2" id="KW-0812">Transmembrane</keyword>
<dbReference type="EMBL" id="JACCFW010000001">
    <property type="protein sequence ID" value="NYJ73669.1"/>
    <property type="molecule type" value="Genomic_DNA"/>
</dbReference>
<feature type="transmembrane region" description="Helical" evidence="2">
    <location>
        <begin position="6"/>
        <end position="22"/>
    </location>
</feature>
<proteinExistence type="predicted"/>
<evidence type="ECO:0000256" key="1">
    <source>
        <dbReference type="SAM" id="MobiDB-lite"/>
    </source>
</evidence>
<evidence type="ECO:0000256" key="2">
    <source>
        <dbReference type="SAM" id="Phobius"/>
    </source>
</evidence>
<feature type="region of interest" description="Disordered" evidence="1">
    <location>
        <begin position="256"/>
        <end position="287"/>
    </location>
</feature>
<accession>A0A853DCF1</accession>
<dbReference type="AlphaFoldDB" id="A0A853DCF1"/>
<feature type="region of interest" description="Disordered" evidence="1">
    <location>
        <begin position="175"/>
        <end position="216"/>
    </location>
</feature>
<feature type="transmembrane region" description="Helical" evidence="2">
    <location>
        <begin position="148"/>
        <end position="165"/>
    </location>
</feature>
<gene>
    <name evidence="3" type="ORF">HNR15_000632</name>
</gene>
<keyword evidence="2" id="KW-0472">Membrane</keyword>
<feature type="compositionally biased region" description="Basic and acidic residues" evidence="1">
    <location>
        <begin position="207"/>
        <end position="216"/>
    </location>
</feature>
<evidence type="ECO:0000313" key="3">
    <source>
        <dbReference type="EMBL" id="NYJ73669.1"/>
    </source>
</evidence>
<keyword evidence="4" id="KW-1185">Reference proteome</keyword>
<evidence type="ECO:0000313" key="4">
    <source>
        <dbReference type="Proteomes" id="UP000571817"/>
    </source>
</evidence>
<comment type="caution">
    <text evidence="3">The sequence shown here is derived from an EMBL/GenBank/DDBJ whole genome shotgun (WGS) entry which is preliminary data.</text>
</comment>
<reference evidence="3 4" key="1">
    <citation type="submission" date="2020-07" db="EMBL/GenBank/DDBJ databases">
        <title>Sequencing the genomes of 1000 actinobacteria strains.</title>
        <authorList>
            <person name="Klenk H.-P."/>
        </authorList>
    </citation>
    <scope>NUCLEOTIDE SEQUENCE [LARGE SCALE GENOMIC DNA]</scope>
    <source>
        <strain evidence="3 4">DSM 29531</strain>
    </source>
</reference>